<dbReference type="PRINTS" id="PR01356">
    <property type="entry name" value="GFGPROTEIN"/>
</dbReference>
<dbReference type="InterPro" id="IPR040618">
    <property type="entry name" value="Pre-Nudix"/>
</dbReference>
<dbReference type="InterPro" id="IPR015797">
    <property type="entry name" value="NUDIX_hydrolase-like_dom_sf"/>
</dbReference>
<keyword evidence="3 4" id="KW-0378">Hydrolase</keyword>
<dbReference type="PROSITE" id="PS51462">
    <property type="entry name" value="NUDIX"/>
    <property type="match status" value="1"/>
</dbReference>
<evidence type="ECO:0000256" key="3">
    <source>
        <dbReference type="ARBA" id="ARBA00022801"/>
    </source>
</evidence>
<dbReference type="Pfam" id="PF00293">
    <property type="entry name" value="NUDIX"/>
    <property type="match status" value="1"/>
</dbReference>
<dbReference type="Gene3D" id="3.40.630.30">
    <property type="match status" value="1"/>
</dbReference>
<feature type="domain" description="Nudix hydrolase" evidence="5">
    <location>
        <begin position="109"/>
        <end position="241"/>
    </location>
</feature>
<keyword evidence="7" id="KW-1185">Reference proteome</keyword>
<proteinExistence type="inferred from homology"/>
<dbReference type="FunFam" id="3.40.630.30:FF:000016">
    <property type="entry name" value="nudix hydrolase 2"/>
    <property type="match status" value="1"/>
</dbReference>
<accession>A0ABD3K9C7</accession>
<comment type="similarity">
    <text evidence="1 4">Belongs to the Nudix hydrolase family.</text>
</comment>
<dbReference type="CDD" id="cd04670">
    <property type="entry name" value="NUDIX_ASFGF2_Nudt6"/>
    <property type="match status" value="1"/>
</dbReference>
<dbReference type="PROSITE" id="PS00893">
    <property type="entry name" value="NUDIX_BOX"/>
    <property type="match status" value="1"/>
</dbReference>
<evidence type="ECO:0000256" key="1">
    <source>
        <dbReference type="ARBA" id="ARBA00005582"/>
    </source>
</evidence>
<comment type="caution">
    <text evidence="6">The sequence shown here is derived from an EMBL/GenBank/DDBJ whole genome shotgun (WGS) entry which is preliminary data.</text>
</comment>
<evidence type="ECO:0000256" key="2">
    <source>
        <dbReference type="ARBA" id="ARBA00022723"/>
    </source>
</evidence>
<name>A0ABD3K9C7_EUCGL</name>
<dbReference type="InterPro" id="IPR020476">
    <property type="entry name" value="Nudix_hydrolase"/>
</dbReference>
<organism evidence="6 7">
    <name type="scientific">Eucalyptus globulus</name>
    <name type="common">Tasmanian blue gum</name>
    <dbReference type="NCBI Taxonomy" id="34317"/>
    <lineage>
        <taxon>Eukaryota</taxon>
        <taxon>Viridiplantae</taxon>
        <taxon>Streptophyta</taxon>
        <taxon>Embryophyta</taxon>
        <taxon>Tracheophyta</taxon>
        <taxon>Spermatophyta</taxon>
        <taxon>Magnoliopsida</taxon>
        <taxon>eudicotyledons</taxon>
        <taxon>Gunneridae</taxon>
        <taxon>Pentapetalae</taxon>
        <taxon>rosids</taxon>
        <taxon>malvids</taxon>
        <taxon>Myrtales</taxon>
        <taxon>Myrtaceae</taxon>
        <taxon>Myrtoideae</taxon>
        <taxon>Eucalypteae</taxon>
        <taxon>Eucalyptus</taxon>
    </lineage>
</organism>
<dbReference type="AlphaFoldDB" id="A0ABD3K9C7"/>
<dbReference type="PANTHER" id="PTHR13994:SF30">
    <property type="entry name" value="NUDIX HYDROLASE 10"/>
    <property type="match status" value="1"/>
</dbReference>
<dbReference type="Pfam" id="PF18290">
    <property type="entry name" value="Nudix_hydro"/>
    <property type="match status" value="1"/>
</dbReference>
<dbReference type="FunFam" id="3.90.79.10:FF:000015">
    <property type="entry name" value="Nudix hydrolase 8"/>
    <property type="match status" value="1"/>
</dbReference>
<evidence type="ECO:0000313" key="7">
    <source>
        <dbReference type="Proteomes" id="UP001634007"/>
    </source>
</evidence>
<protein>
    <recommendedName>
        <fullName evidence="5">Nudix hydrolase domain-containing protein</fullName>
    </recommendedName>
</protein>
<evidence type="ECO:0000259" key="5">
    <source>
        <dbReference type="PROSITE" id="PS51462"/>
    </source>
</evidence>
<dbReference type="PANTHER" id="PTHR13994">
    <property type="entry name" value="NUDIX HYDROLASE RELATED"/>
    <property type="match status" value="1"/>
</dbReference>
<dbReference type="GO" id="GO:0046872">
    <property type="term" value="F:metal ion binding"/>
    <property type="evidence" value="ECO:0007669"/>
    <property type="project" value="UniProtKB-KW"/>
</dbReference>
<keyword evidence="2" id="KW-0479">Metal-binding</keyword>
<reference evidence="6 7" key="1">
    <citation type="submission" date="2024-11" db="EMBL/GenBank/DDBJ databases">
        <title>Chromosome-level genome assembly of Eucalyptus globulus Labill. provides insights into its genome evolution.</title>
        <authorList>
            <person name="Li X."/>
        </authorList>
    </citation>
    <scope>NUCLEOTIDE SEQUENCE [LARGE SCALE GENOMIC DNA]</scope>
    <source>
        <strain evidence="6">CL2024</strain>
        <tissue evidence="6">Fresh tender leaves</tissue>
    </source>
</reference>
<dbReference type="EMBL" id="JBJKBG010000006">
    <property type="protein sequence ID" value="KAL3734601.1"/>
    <property type="molecule type" value="Genomic_DNA"/>
</dbReference>
<evidence type="ECO:0000313" key="6">
    <source>
        <dbReference type="EMBL" id="KAL3734601.1"/>
    </source>
</evidence>
<gene>
    <name evidence="6" type="ORF">ACJRO7_023881</name>
</gene>
<sequence>MSFSKVFENGFAHDLLPSTDDQHEGVIVDNLEFTAPMGPEVFGARLRASISEWKRKGKKGVWIKFPLGLVNLVESAIKEGFVYHHAEPSYLMMTYWIPESPCTLPANASHRVRIGAIVFNDKGELLVVQEKSGILRGTGLWKIPTGMVDEDEDIEAAAIREVKEETGIDTEFKEILLFRQSHKAFFDKSELFFLCILRPLSFDVQKQELEIEAAQWLSLEEFAAQPYAQHNDLGECITNLCLARANHDYSQFIPVVAPTRSISDRGLQYVYLNAKTLLSGQSF</sequence>
<evidence type="ECO:0000256" key="4">
    <source>
        <dbReference type="RuleBase" id="RU003476"/>
    </source>
</evidence>
<dbReference type="PRINTS" id="PR00502">
    <property type="entry name" value="NUDIXFAMILY"/>
</dbReference>
<dbReference type="InterPro" id="IPR003293">
    <property type="entry name" value="Nudix_hydrolase6-like"/>
</dbReference>
<dbReference type="Gene3D" id="3.90.79.10">
    <property type="entry name" value="Nucleoside Triphosphate Pyrophosphohydrolase"/>
    <property type="match status" value="1"/>
</dbReference>
<dbReference type="Proteomes" id="UP001634007">
    <property type="component" value="Unassembled WGS sequence"/>
</dbReference>
<dbReference type="SUPFAM" id="SSF55811">
    <property type="entry name" value="Nudix"/>
    <property type="match status" value="1"/>
</dbReference>
<dbReference type="InterPro" id="IPR000086">
    <property type="entry name" value="NUDIX_hydrolase_dom"/>
</dbReference>
<dbReference type="GO" id="GO:0016787">
    <property type="term" value="F:hydrolase activity"/>
    <property type="evidence" value="ECO:0007669"/>
    <property type="project" value="UniProtKB-KW"/>
</dbReference>
<dbReference type="InterPro" id="IPR020084">
    <property type="entry name" value="NUDIX_hydrolase_CS"/>
</dbReference>